<sequence length="260" mass="29064">MDNAVHYSYHPYGYMPGAWFPSLNPAEYSIVYDRTAGAYFYVSGQPYANGVVSGPPYPHSEGTDNEQVVPASATSVPQPGTPYEVPASWQLHTLAYVRDILRAAERWRHPHVRIILSSLAHSWSAQLNAVHVVVIPPGSSKQWLVLIFNRQSGLVFHGSETNHALRRAYNVMSTKAVPFSAIKLPCLSGKNGGVFATALAVWVSLNWRHNYEWDFVIDEKQARKEHQDILRGLWPDIRSVSIRRKAQLASALKAEGFLGE</sequence>
<organism evidence="1 2">
    <name type="scientific">Trichosporon asahii var. asahii (strain ATCC 90039 / CBS 2479 / JCM 2466 / KCTC 7840 / NBRC 103889/ NCYC 2677 / UAMH 7654)</name>
    <name type="common">Yeast</name>
    <dbReference type="NCBI Taxonomy" id="1186058"/>
    <lineage>
        <taxon>Eukaryota</taxon>
        <taxon>Fungi</taxon>
        <taxon>Dikarya</taxon>
        <taxon>Basidiomycota</taxon>
        <taxon>Agaricomycotina</taxon>
        <taxon>Tremellomycetes</taxon>
        <taxon>Trichosporonales</taxon>
        <taxon>Trichosporonaceae</taxon>
        <taxon>Trichosporon</taxon>
    </lineage>
</organism>
<dbReference type="AlphaFoldDB" id="J6ERK8"/>
<dbReference type="EMBL" id="ALBS01000262">
    <property type="protein sequence ID" value="EJT47144.1"/>
    <property type="molecule type" value="Genomic_DNA"/>
</dbReference>
<dbReference type="RefSeq" id="XP_014177989.1">
    <property type="nucleotide sequence ID" value="XM_014322514.1"/>
</dbReference>
<protein>
    <submittedName>
        <fullName evidence="1">Uncharacterized protein</fullName>
    </submittedName>
</protein>
<proteinExistence type="predicted"/>
<dbReference type="HOGENOM" id="CLU_1070342_0_0_1"/>
<dbReference type="Proteomes" id="UP000002748">
    <property type="component" value="Unassembled WGS sequence"/>
</dbReference>
<evidence type="ECO:0000313" key="2">
    <source>
        <dbReference type="Proteomes" id="UP000002748"/>
    </source>
</evidence>
<accession>J6ERK8</accession>
<dbReference type="GeneID" id="25987650"/>
<gene>
    <name evidence="1" type="ORF">A1Q1_04137</name>
</gene>
<evidence type="ECO:0000313" key="1">
    <source>
        <dbReference type="EMBL" id="EJT47144.1"/>
    </source>
</evidence>
<comment type="caution">
    <text evidence="1">The sequence shown here is derived from an EMBL/GenBank/DDBJ whole genome shotgun (WGS) entry which is preliminary data.</text>
</comment>
<dbReference type="KEGG" id="tasa:A1Q1_04137"/>
<name>J6ERK8_TRIAS</name>
<dbReference type="VEuPathDB" id="FungiDB:A1Q1_04137"/>
<reference evidence="1 2" key="1">
    <citation type="journal article" date="2012" name="Eukaryot. Cell">
        <title>Draft genome sequence of CBS 2479, the standard type strain of Trichosporon asahii.</title>
        <authorList>
            <person name="Yang R.Y."/>
            <person name="Li H.T."/>
            <person name="Zhu H."/>
            <person name="Zhou G.P."/>
            <person name="Wang M."/>
            <person name="Wang L."/>
        </authorList>
    </citation>
    <scope>NUCLEOTIDE SEQUENCE [LARGE SCALE GENOMIC DNA]</scope>
    <source>
        <strain evidence="2">ATCC 90039 / CBS 2479 / JCM 2466 / KCTC 7840 / NCYC 2677 / UAMH 7654</strain>
    </source>
</reference>